<proteinExistence type="predicted"/>
<dbReference type="InterPro" id="IPR003594">
    <property type="entry name" value="HATPase_dom"/>
</dbReference>
<evidence type="ECO:0000256" key="1">
    <source>
        <dbReference type="ARBA" id="ARBA00000085"/>
    </source>
</evidence>
<keyword evidence="8" id="KW-0902">Two-component regulatory system</keyword>
<dbReference type="SUPFAM" id="SSF47384">
    <property type="entry name" value="Homodimeric domain of signal transducing histidine kinase"/>
    <property type="match status" value="1"/>
</dbReference>
<feature type="domain" description="Response regulatory" evidence="13">
    <location>
        <begin position="709"/>
        <end position="825"/>
    </location>
</feature>
<comment type="catalytic activity">
    <reaction evidence="1">
        <text>ATP + protein L-histidine = ADP + protein N-phospho-L-histidine.</text>
        <dbReference type="EC" id="2.7.13.3"/>
    </reaction>
</comment>
<dbReference type="InterPro" id="IPR010559">
    <property type="entry name" value="Sig_transdc_His_kin_internal"/>
</dbReference>
<dbReference type="PRINTS" id="PR00344">
    <property type="entry name" value="BCTRLSENSOR"/>
</dbReference>
<feature type="transmembrane region" description="Helical" evidence="11">
    <location>
        <begin position="222"/>
        <end position="240"/>
    </location>
</feature>
<dbReference type="EC" id="2.7.13.3" evidence="2"/>
<keyword evidence="6" id="KW-0418">Kinase</keyword>
<feature type="region of interest" description="Disordered" evidence="10">
    <location>
        <begin position="978"/>
        <end position="998"/>
    </location>
</feature>
<dbReference type="EMBL" id="JBHTAI010000003">
    <property type="protein sequence ID" value="MFC7148104.1"/>
    <property type="molecule type" value="Genomic_DNA"/>
</dbReference>
<feature type="region of interest" description="Disordered" evidence="10">
    <location>
        <begin position="1030"/>
        <end position="1053"/>
    </location>
</feature>
<protein>
    <recommendedName>
        <fullName evidence="2">histidine kinase</fullName>
        <ecNumber evidence="2">2.7.13.3</ecNumber>
    </recommendedName>
</protein>
<name>A0ABW2F7R9_9BACL</name>
<gene>
    <name evidence="14" type="ORF">ACFQMJ_06095</name>
</gene>
<dbReference type="InterPro" id="IPR001789">
    <property type="entry name" value="Sig_transdc_resp-reg_receiver"/>
</dbReference>
<keyword evidence="4" id="KW-0808">Transferase</keyword>
<feature type="transmembrane region" description="Helical" evidence="11">
    <location>
        <begin position="369"/>
        <end position="397"/>
    </location>
</feature>
<dbReference type="InterPro" id="IPR003661">
    <property type="entry name" value="HisK_dim/P_dom"/>
</dbReference>
<feature type="transmembrane region" description="Helical" evidence="11">
    <location>
        <begin position="284"/>
        <end position="302"/>
    </location>
</feature>
<feature type="transmembrane region" description="Helical" evidence="11">
    <location>
        <begin position="314"/>
        <end position="333"/>
    </location>
</feature>
<dbReference type="PANTHER" id="PTHR43047">
    <property type="entry name" value="TWO-COMPONENT HISTIDINE PROTEIN KINASE"/>
    <property type="match status" value="1"/>
</dbReference>
<dbReference type="PROSITE" id="PS50109">
    <property type="entry name" value="HIS_KIN"/>
    <property type="match status" value="2"/>
</dbReference>
<dbReference type="InterPro" id="IPR036890">
    <property type="entry name" value="HATPase_C_sf"/>
</dbReference>
<feature type="compositionally biased region" description="Low complexity" evidence="10">
    <location>
        <begin position="1036"/>
        <end position="1053"/>
    </location>
</feature>
<keyword evidence="11" id="KW-0812">Transmembrane</keyword>
<dbReference type="Pfam" id="PF00512">
    <property type="entry name" value="HisKA"/>
    <property type="match status" value="1"/>
</dbReference>
<dbReference type="SUPFAM" id="SSF52172">
    <property type="entry name" value="CheY-like"/>
    <property type="match status" value="1"/>
</dbReference>
<dbReference type="SUPFAM" id="SSF49785">
    <property type="entry name" value="Galactose-binding domain-like"/>
    <property type="match status" value="1"/>
</dbReference>
<feature type="transmembrane region" description="Helical" evidence="11">
    <location>
        <begin position="247"/>
        <end position="264"/>
    </location>
</feature>
<dbReference type="Gene3D" id="3.30.565.10">
    <property type="entry name" value="Histidine kinase-like ATPase, C-terminal domain"/>
    <property type="match status" value="2"/>
</dbReference>
<keyword evidence="11" id="KW-0472">Membrane</keyword>
<feature type="domain" description="Histidine kinase" evidence="12">
    <location>
        <begin position="936"/>
        <end position="1034"/>
    </location>
</feature>
<evidence type="ECO:0000256" key="11">
    <source>
        <dbReference type="SAM" id="Phobius"/>
    </source>
</evidence>
<dbReference type="Pfam" id="PF02518">
    <property type="entry name" value="HATPase_c"/>
    <property type="match status" value="2"/>
</dbReference>
<evidence type="ECO:0000256" key="9">
    <source>
        <dbReference type="PROSITE-ProRule" id="PRU00169"/>
    </source>
</evidence>
<evidence type="ECO:0000256" key="2">
    <source>
        <dbReference type="ARBA" id="ARBA00012438"/>
    </source>
</evidence>
<keyword evidence="3 9" id="KW-0597">Phosphoprotein</keyword>
<dbReference type="InterPro" id="IPR036097">
    <property type="entry name" value="HisK_dim/P_sf"/>
</dbReference>
<evidence type="ECO:0000256" key="8">
    <source>
        <dbReference type="ARBA" id="ARBA00023012"/>
    </source>
</evidence>
<evidence type="ECO:0000256" key="6">
    <source>
        <dbReference type="ARBA" id="ARBA00022777"/>
    </source>
</evidence>
<keyword evidence="15" id="KW-1185">Reference proteome</keyword>
<dbReference type="CDD" id="cd16922">
    <property type="entry name" value="HATPase_EvgS-ArcB-TorS-like"/>
    <property type="match status" value="1"/>
</dbReference>
<keyword evidence="7 14" id="KW-0067">ATP-binding</keyword>
<evidence type="ECO:0000313" key="14">
    <source>
        <dbReference type="EMBL" id="MFC7148104.1"/>
    </source>
</evidence>
<dbReference type="CDD" id="cd17574">
    <property type="entry name" value="REC_OmpR"/>
    <property type="match status" value="1"/>
</dbReference>
<dbReference type="Pfam" id="PF06580">
    <property type="entry name" value="His_kinase"/>
    <property type="match status" value="1"/>
</dbReference>
<feature type="modified residue" description="4-aspartylphosphate" evidence="9">
    <location>
        <position position="758"/>
    </location>
</feature>
<sequence>MATIIRRLSQRNIAITVILFALALTGARMAWISHFHQTDQPRVEDGLLDLRGWKWDQRTIALDGEWEFYPGQWLGGGEIPQANGVRIPVPGGWNAYLRGDGEQGGEPSFGYGSYRLVIRVDPGTEANFAVRVPSVRSSSALYANGRLLAGSGFPSDDEASYEARNLPYGASFAADRSGYVELIVRAANYKDIRDGGIIRSIKFGTEAAIARETQLSVSMQELTIFVFLLHGGYALVLYVIGNRERRLLYFSLLVFSAMVMDSFGSNEKVLHQYLPVDYDWGFKLVHLAMAGTAYSLLMCVSHQWPAFWRKAAPWFSRLCGAAAAMALVLPARYILTIQILYAAVAALSVLLTIFSMIRASVKDVKGNVPLLFALVAFTSNLAWWGIQMIMGISVMYYPFDLVISTSCYASLWFTRYFQAHAETKSLAAKLQRADKQKDRFLANTSHELRNPLHGILNITQGVLEREKHALQDRSVKDLEVVLSVGRRMSLLLNDLLYAMSLKENAPRLQYGSFSIHAVATGVIDMLLSMREGVSAKLVNDIPENFPRVYADENRVVQILFNLLHNAVKFTGDGEVAVRARVEEGKVFVTVSDTGIGMDEETLNRIFEPYEQESVDQTMIEGGFGLGLGICKQLLEMHGESLQASSVPGQGSEFVFTLRLAAGSIDAQEQAGIVGDAEVALAEAVSSLECADGDEAAGMQEGRPSADRPRILLIDDDPVNLKVLESILTHESYDMTLVTSGSQALDILDKKEWDLIVSDVMLPRMSGYELTRAIRARYSISELPILLLTARSQPEDISHGFQAGANEYVTKPVEALELRFRVKALTDVKKSVRERLRMESAWLHAQIQPHFLYNTLTAIRALSEIDLDRMRSMLEAFGNHLRDKFKLQNIDVPVPIEEELSLVRSYLHIEQERYEQRLLVTWEIDECKQLRIPLLTIQPLVENAIRHGVMKRSDGGRIAIRVSDFGTFAEIAVEDDGVGMDENPLERKGEDSDMGTGVGLINTDRRLKRMYGKGLRIRSQPGRGTSISFIVDQHVPSSGRAGSRRAGAGRHAPQ</sequence>
<reference evidence="15" key="1">
    <citation type="journal article" date="2019" name="Int. J. Syst. Evol. Microbiol.">
        <title>The Global Catalogue of Microorganisms (GCM) 10K type strain sequencing project: providing services to taxonomists for standard genome sequencing and annotation.</title>
        <authorList>
            <consortium name="The Broad Institute Genomics Platform"/>
            <consortium name="The Broad Institute Genome Sequencing Center for Infectious Disease"/>
            <person name="Wu L."/>
            <person name="Ma J."/>
        </authorList>
    </citation>
    <scope>NUCLEOTIDE SEQUENCE [LARGE SCALE GENOMIC DNA]</scope>
    <source>
        <strain evidence="15">KCTC 12907</strain>
    </source>
</reference>
<dbReference type="Gene3D" id="3.40.50.2300">
    <property type="match status" value="1"/>
</dbReference>
<dbReference type="PROSITE" id="PS50110">
    <property type="entry name" value="RESPONSE_REGULATORY"/>
    <property type="match status" value="1"/>
</dbReference>
<dbReference type="SMART" id="SM00387">
    <property type="entry name" value="HATPase_c"/>
    <property type="match status" value="2"/>
</dbReference>
<dbReference type="Proteomes" id="UP001596378">
    <property type="component" value="Unassembled WGS sequence"/>
</dbReference>
<evidence type="ECO:0000256" key="10">
    <source>
        <dbReference type="SAM" id="MobiDB-lite"/>
    </source>
</evidence>
<keyword evidence="11" id="KW-1133">Transmembrane helix</keyword>
<dbReference type="SUPFAM" id="SSF55874">
    <property type="entry name" value="ATPase domain of HSP90 chaperone/DNA topoisomerase II/histidine kinase"/>
    <property type="match status" value="2"/>
</dbReference>
<accession>A0ABW2F7R9</accession>
<organism evidence="14 15">
    <name type="scientific">Cohnella cellulosilytica</name>
    <dbReference type="NCBI Taxonomy" id="986710"/>
    <lineage>
        <taxon>Bacteria</taxon>
        <taxon>Bacillati</taxon>
        <taxon>Bacillota</taxon>
        <taxon>Bacilli</taxon>
        <taxon>Bacillales</taxon>
        <taxon>Paenibacillaceae</taxon>
        <taxon>Cohnella</taxon>
    </lineage>
</organism>
<evidence type="ECO:0000256" key="3">
    <source>
        <dbReference type="ARBA" id="ARBA00022553"/>
    </source>
</evidence>
<feature type="transmembrane region" description="Helical" evidence="11">
    <location>
        <begin position="339"/>
        <end position="357"/>
    </location>
</feature>
<evidence type="ECO:0000256" key="5">
    <source>
        <dbReference type="ARBA" id="ARBA00022741"/>
    </source>
</evidence>
<evidence type="ECO:0000256" key="4">
    <source>
        <dbReference type="ARBA" id="ARBA00022679"/>
    </source>
</evidence>
<dbReference type="Gene3D" id="2.60.120.260">
    <property type="entry name" value="Galactose-binding domain-like"/>
    <property type="match status" value="1"/>
</dbReference>
<evidence type="ECO:0000259" key="13">
    <source>
        <dbReference type="PROSITE" id="PS50110"/>
    </source>
</evidence>
<dbReference type="SMART" id="SM00388">
    <property type="entry name" value="HisKA"/>
    <property type="match status" value="1"/>
</dbReference>
<keyword evidence="5" id="KW-0547">Nucleotide-binding</keyword>
<comment type="caution">
    <text evidence="14">The sequence shown here is derived from an EMBL/GenBank/DDBJ whole genome shotgun (WGS) entry which is preliminary data.</text>
</comment>
<evidence type="ECO:0000313" key="15">
    <source>
        <dbReference type="Proteomes" id="UP001596378"/>
    </source>
</evidence>
<dbReference type="InterPro" id="IPR005467">
    <property type="entry name" value="His_kinase_dom"/>
</dbReference>
<dbReference type="InterPro" id="IPR004358">
    <property type="entry name" value="Sig_transdc_His_kin-like_C"/>
</dbReference>
<dbReference type="CDD" id="cd00082">
    <property type="entry name" value="HisKA"/>
    <property type="match status" value="1"/>
</dbReference>
<evidence type="ECO:0000256" key="7">
    <source>
        <dbReference type="ARBA" id="ARBA00022840"/>
    </source>
</evidence>
<dbReference type="Pfam" id="PF00072">
    <property type="entry name" value="Response_reg"/>
    <property type="match status" value="1"/>
</dbReference>
<dbReference type="PANTHER" id="PTHR43047:SF72">
    <property type="entry name" value="OSMOSENSING HISTIDINE PROTEIN KINASE SLN1"/>
    <property type="match status" value="1"/>
</dbReference>
<dbReference type="InterPro" id="IPR008979">
    <property type="entry name" value="Galactose-bd-like_sf"/>
</dbReference>
<dbReference type="RefSeq" id="WP_378047463.1">
    <property type="nucleotide sequence ID" value="NZ_JBHMDN010000013.1"/>
</dbReference>
<dbReference type="SMART" id="SM00448">
    <property type="entry name" value="REC"/>
    <property type="match status" value="1"/>
</dbReference>
<feature type="domain" description="Histidine kinase" evidence="12">
    <location>
        <begin position="443"/>
        <end position="661"/>
    </location>
</feature>
<dbReference type="GO" id="GO:0005524">
    <property type="term" value="F:ATP binding"/>
    <property type="evidence" value="ECO:0007669"/>
    <property type="project" value="UniProtKB-KW"/>
</dbReference>
<evidence type="ECO:0000259" key="12">
    <source>
        <dbReference type="PROSITE" id="PS50109"/>
    </source>
</evidence>
<dbReference type="InterPro" id="IPR011006">
    <property type="entry name" value="CheY-like_superfamily"/>
</dbReference>
<dbReference type="Gene3D" id="1.10.287.130">
    <property type="match status" value="1"/>
</dbReference>